<accession>A0A4U1JFI1</accession>
<reference evidence="3 4" key="1">
    <citation type="submission" date="2019-04" db="EMBL/GenBank/DDBJ databases">
        <authorList>
            <person name="Li Y."/>
            <person name="Wang J."/>
        </authorList>
    </citation>
    <scope>NUCLEOTIDE SEQUENCE [LARGE SCALE GENOMIC DNA]</scope>
    <source>
        <strain evidence="3 4">DSM 14668</strain>
    </source>
</reference>
<evidence type="ECO:0008006" key="5">
    <source>
        <dbReference type="Google" id="ProtNLM"/>
    </source>
</evidence>
<keyword evidence="2" id="KW-0732">Signal</keyword>
<feature type="compositionally biased region" description="Gly residues" evidence="1">
    <location>
        <begin position="50"/>
        <end position="78"/>
    </location>
</feature>
<dbReference type="PROSITE" id="PS51257">
    <property type="entry name" value="PROKAR_LIPOPROTEIN"/>
    <property type="match status" value="1"/>
</dbReference>
<comment type="caution">
    <text evidence="3">The sequence shown here is derived from an EMBL/GenBank/DDBJ whole genome shotgun (WGS) entry which is preliminary data.</text>
</comment>
<dbReference type="RefSeq" id="WP_136928822.1">
    <property type="nucleotide sequence ID" value="NZ_SSMQ01000008.1"/>
</dbReference>
<organism evidence="3 4">
    <name type="scientific">Polyangium fumosum</name>
    <dbReference type="NCBI Taxonomy" id="889272"/>
    <lineage>
        <taxon>Bacteria</taxon>
        <taxon>Pseudomonadati</taxon>
        <taxon>Myxococcota</taxon>
        <taxon>Polyangia</taxon>
        <taxon>Polyangiales</taxon>
        <taxon>Polyangiaceae</taxon>
        <taxon>Polyangium</taxon>
    </lineage>
</organism>
<proteinExistence type="predicted"/>
<dbReference type="EMBL" id="SSMQ01000008">
    <property type="protein sequence ID" value="TKD10022.1"/>
    <property type="molecule type" value="Genomic_DNA"/>
</dbReference>
<protein>
    <recommendedName>
        <fullName evidence="5">Collagen-like protein</fullName>
    </recommendedName>
</protein>
<dbReference type="Proteomes" id="UP000309215">
    <property type="component" value="Unassembled WGS sequence"/>
</dbReference>
<feature type="chain" id="PRO_5020187978" description="Collagen-like protein" evidence="2">
    <location>
        <begin position="28"/>
        <end position="385"/>
    </location>
</feature>
<evidence type="ECO:0000256" key="1">
    <source>
        <dbReference type="SAM" id="MobiDB-lite"/>
    </source>
</evidence>
<keyword evidence="4" id="KW-1185">Reference proteome</keyword>
<dbReference type="AlphaFoldDB" id="A0A4U1JFI1"/>
<gene>
    <name evidence="3" type="ORF">E8A74_10495</name>
</gene>
<feature type="signal peptide" evidence="2">
    <location>
        <begin position="1"/>
        <end position="27"/>
    </location>
</feature>
<evidence type="ECO:0000256" key="2">
    <source>
        <dbReference type="SAM" id="SignalP"/>
    </source>
</evidence>
<evidence type="ECO:0000313" key="4">
    <source>
        <dbReference type="Proteomes" id="UP000309215"/>
    </source>
</evidence>
<sequence length="385" mass="37506">MRLSVITSTALAGGALTLLGASLFGCGAETSDVFQTGGSAGAGNSTNTGGSAGAGGQAGAGGGQGGDGGGQGGAGAGMSGSEDCLDGKDNDGDGDVDCEDADCTAGFTCVDEAPAGWSYAWTAEGDAPPPSCGNGPAPEELFTDPAGAAACSACTCGDLQGGACSMPGLQCHPNSGNCFGGGESWTSAFQSGATCVKPTDLLGFAALLSCRLNGSAMVTSPGSCPPSVSDFQNKEPFAGRILACAAKTSNGGCGAGAACAPKPAMDTESLCIRQEGDHACPDGFTQTVSYKSATDTRACSACSCAPPTTCTGGQYRFFDYDMCTEGGDNPIAVDSNTCRNVGASLDSSTWSIQQVLATPSGGCTATGGQPTGELSPEGAVTFCCK</sequence>
<dbReference type="OrthoDB" id="9828801at2"/>
<feature type="region of interest" description="Disordered" evidence="1">
    <location>
        <begin position="48"/>
        <end position="88"/>
    </location>
</feature>
<name>A0A4U1JFI1_9BACT</name>
<evidence type="ECO:0000313" key="3">
    <source>
        <dbReference type="EMBL" id="TKD10022.1"/>
    </source>
</evidence>